<sequence length="103" mass="12331">MKYIIFLILITNVIQAEKIITVAIPDFKCRIDYKRIDPTHTYIILKTEEKTFFLKEHPRGIEGKSSRSYIDKNGKKIRKESTFLTYKLKCLKEENVYFNCIEY</sequence>
<reference evidence="1 2" key="1">
    <citation type="submission" date="2019-04" db="EMBL/GenBank/DDBJ databases">
        <title>Sulfurimonas crateris sp. nov. a facultative anaerobic sulfur-oxidizing chemolithautotrophic bacterium isolated from a terrestrial mud vulcano.</title>
        <authorList>
            <person name="Ratnikova N.M."/>
            <person name="Slobodkin A.I."/>
            <person name="Merkel A.Y."/>
            <person name="Novikov A."/>
            <person name="Bonch-Osmolovskaya E.A."/>
            <person name="Slobodkina G.B."/>
        </authorList>
    </citation>
    <scope>NUCLEOTIDE SEQUENCE [LARGE SCALE GENOMIC DNA]</scope>
    <source>
        <strain evidence="1 2">SN118</strain>
    </source>
</reference>
<organism evidence="1 2">
    <name type="scientific">Sulfurimonas crateris</name>
    <dbReference type="NCBI Taxonomy" id="2574727"/>
    <lineage>
        <taxon>Bacteria</taxon>
        <taxon>Pseudomonadati</taxon>
        <taxon>Campylobacterota</taxon>
        <taxon>Epsilonproteobacteria</taxon>
        <taxon>Campylobacterales</taxon>
        <taxon>Sulfurimonadaceae</taxon>
        <taxon>Sulfurimonas</taxon>
    </lineage>
</organism>
<dbReference type="AlphaFoldDB" id="A0A4U2Z431"/>
<comment type="caution">
    <text evidence="1">The sequence shown here is derived from an EMBL/GenBank/DDBJ whole genome shotgun (WGS) entry which is preliminary data.</text>
</comment>
<dbReference type="EMBL" id="SZPX01000006">
    <property type="protein sequence ID" value="TKI68878.1"/>
    <property type="molecule type" value="Genomic_DNA"/>
</dbReference>
<name>A0A4U2Z431_9BACT</name>
<dbReference type="RefSeq" id="WP_137014062.1">
    <property type="nucleotide sequence ID" value="NZ_SZPX01000006.1"/>
</dbReference>
<gene>
    <name evidence="1" type="ORF">FCU45_07900</name>
</gene>
<protein>
    <submittedName>
        <fullName evidence="1">Uncharacterized protein</fullName>
    </submittedName>
</protein>
<evidence type="ECO:0000313" key="1">
    <source>
        <dbReference type="EMBL" id="TKI68878.1"/>
    </source>
</evidence>
<accession>A0A4U2Z431</accession>
<keyword evidence="2" id="KW-1185">Reference proteome</keyword>
<dbReference type="Proteomes" id="UP000309561">
    <property type="component" value="Unassembled WGS sequence"/>
</dbReference>
<evidence type="ECO:0000313" key="2">
    <source>
        <dbReference type="Proteomes" id="UP000309561"/>
    </source>
</evidence>
<proteinExistence type="predicted"/>